<sequence length="202" mass="23040">MDMQNKRQAAKAASKEALIKSAMTLIPMRGLDVSLDELCAHAGYSRGAFYVHFKTREDLQLELMRREGNAWLDALFGSGPLRNEEDLNRLIMRFVTDLKSGTYPITKDSGFRPYQLLDMCCRSERLKEAYLELVQQSVVRLRDIVVMSQQQGYLSKRLDAEQVASLLLLLSVGAHTMYDLDYPIDFANGSKTLIQLLQNIER</sequence>
<evidence type="ECO:0000256" key="3">
    <source>
        <dbReference type="ARBA" id="ARBA00023163"/>
    </source>
</evidence>
<dbReference type="PANTHER" id="PTHR47506:SF1">
    <property type="entry name" value="HTH-TYPE TRANSCRIPTIONAL REGULATOR YJDC"/>
    <property type="match status" value="1"/>
</dbReference>
<dbReference type="Pfam" id="PF00440">
    <property type="entry name" value="TetR_N"/>
    <property type="match status" value="1"/>
</dbReference>
<accession>A0A4Q0YRA9</accession>
<evidence type="ECO:0000256" key="1">
    <source>
        <dbReference type="ARBA" id="ARBA00023015"/>
    </source>
</evidence>
<reference evidence="6 7" key="1">
    <citation type="submission" date="2017-10" db="EMBL/GenBank/DDBJ databases">
        <title>Nyctiphanis sp. nov., isolated from the stomach of the euphausiid Nyctiphanes simplex (Hansen, 1911) in the Gulf of California.</title>
        <authorList>
            <person name="Gomez-Gil B."/>
            <person name="Aguilar-Mendez M."/>
            <person name="Lopez-Cortes A."/>
            <person name="Gomez-Gutierrez J."/>
            <person name="Roque A."/>
            <person name="Lang E."/>
            <person name="Gonzalez-Castillo A."/>
        </authorList>
    </citation>
    <scope>NUCLEOTIDE SEQUENCE [LARGE SCALE GENOMIC DNA]</scope>
    <source>
        <strain evidence="6 7">CAIM 600</strain>
    </source>
</reference>
<feature type="domain" description="HTH tetR-type" evidence="5">
    <location>
        <begin position="12"/>
        <end position="71"/>
    </location>
</feature>
<evidence type="ECO:0000313" key="7">
    <source>
        <dbReference type="Proteomes" id="UP000290287"/>
    </source>
</evidence>
<dbReference type="InterPro" id="IPR036271">
    <property type="entry name" value="Tet_transcr_reg_TetR-rel_C_sf"/>
</dbReference>
<evidence type="ECO:0000256" key="4">
    <source>
        <dbReference type="PROSITE-ProRule" id="PRU00335"/>
    </source>
</evidence>
<proteinExistence type="predicted"/>
<dbReference type="EMBL" id="PEIB01000007">
    <property type="protein sequence ID" value="RXJ73717.1"/>
    <property type="molecule type" value="Genomic_DNA"/>
</dbReference>
<dbReference type="PROSITE" id="PS50977">
    <property type="entry name" value="HTH_TETR_2"/>
    <property type="match status" value="1"/>
</dbReference>
<dbReference type="PRINTS" id="PR00455">
    <property type="entry name" value="HTHTETR"/>
</dbReference>
<dbReference type="SUPFAM" id="SSF46689">
    <property type="entry name" value="Homeodomain-like"/>
    <property type="match status" value="1"/>
</dbReference>
<dbReference type="SUPFAM" id="SSF48498">
    <property type="entry name" value="Tetracyclin repressor-like, C-terminal domain"/>
    <property type="match status" value="1"/>
</dbReference>
<feature type="DNA-binding region" description="H-T-H motif" evidence="4">
    <location>
        <begin position="34"/>
        <end position="53"/>
    </location>
</feature>
<keyword evidence="1" id="KW-0805">Transcription regulation</keyword>
<keyword evidence="2 4" id="KW-0238">DNA-binding</keyword>
<name>A0A4Q0YRA9_9GAMM</name>
<dbReference type="InterPro" id="IPR009057">
    <property type="entry name" value="Homeodomain-like_sf"/>
</dbReference>
<keyword evidence="3" id="KW-0804">Transcription</keyword>
<gene>
    <name evidence="6" type="ORF">CS022_08265</name>
</gene>
<dbReference type="GO" id="GO:0003677">
    <property type="term" value="F:DNA binding"/>
    <property type="evidence" value="ECO:0007669"/>
    <property type="project" value="UniProtKB-UniRule"/>
</dbReference>
<dbReference type="PANTHER" id="PTHR47506">
    <property type="entry name" value="TRANSCRIPTIONAL REGULATORY PROTEIN"/>
    <property type="match status" value="1"/>
</dbReference>
<protein>
    <recommendedName>
        <fullName evidence="5">HTH tetR-type domain-containing protein</fullName>
    </recommendedName>
</protein>
<evidence type="ECO:0000256" key="2">
    <source>
        <dbReference type="ARBA" id="ARBA00023125"/>
    </source>
</evidence>
<comment type="caution">
    <text evidence="6">The sequence shown here is derived from an EMBL/GenBank/DDBJ whole genome shotgun (WGS) entry which is preliminary data.</text>
</comment>
<evidence type="ECO:0000259" key="5">
    <source>
        <dbReference type="PROSITE" id="PS50977"/>
    </source>
</evidence>
<evidence type="ECO:0000313" key="6">
    <source>
        <dbReference type="EMBL" id="RXJ73717.1"/>
    </source>
</evidence>
<dbReference type="Gene3D" id="1.10.357.10">
    <property type="entry name" value="Tetracycline Repressor, domain 2"/>
    <property type="match status" value="1"/>
</dbReference>
<organism evidence="6 7">
    <name type="scientific">Veronia nyctiphanis</name>
    <dbReference type="NCBI Taxonomy" id="1278244"/>
    <lineage>
        <taxon>Bacteria</taxon>
        <taxon>Pseudomonadati</taxon>
        <taxon>Pseudomonadota</taxon>
        <taxon>Gammaproteobacteria</taxon>
        <taxon>Vibrionales</taxon>
        <taxon>Vibrionaceae</taxon>
        <taxon>Veronia</taxon>
    </lineage>
</organism>
<dbReference type="InterPro" id="IPR001647">
    <property type="entry name" value="HTH_TetR"/>
</dbReference>
<keyword evidence="7" id="KW-1185">Reference proteome</keyword>
<dbReference type="AlphaFoldDB" id="A0A4Q0YRA9"/>
<dbReference type="Proteomes" id="UP000290287">
    <property type="component" value="Unassembled WGS sequence"/>
</dbReference>